<accession>A0A0F9KGE1</accession>
<dbReference type="EMBL" id="LAZR01009247">
    <property type="protein sequence ID" value="KKM73786.1"/>
    <property type="molecule type" value="Genomic_DNA"/>
</dbReference>
<reference evidence="1" key="1">
    <citation type="journal article" date="2015" name="Nature">
        <title>Complex archaea that bridge the gap between prokaryotes and eukaryotes.</title>
        <authorList>
            <person name="Spang A."/>
            <person name="Saw J.H."/>
            <person name="Jorgensen S.L."/>
            <person name="Zaremba-Niedzwiedzka K."/>
            <person name="Martijn J."/>
            <person name="Lind A.E."/>
            <person name="van Eijk R."/>
            <person name="Schleper C."/>
            <person name="Guy L."/>
            <person name="Ettema T.J."/>
        </authorList>
    </citation>
    <scope>NUCLEOTIDE SEQUENCE</scope>
</reference>
<organism evidence="1">
    <name type="scientific">marine sediment metagenome</name>
    <dbReference type="NCBI Taxonomy" id="412755"/>
    <lineage>
        <taxon>unclassified sequences</taxon>
        <taxon>metagenomes</taxon>
        <taxon>ecological metagenomes</taxon>
    </lineage>
</organism>
<sequence>MPKPGACQVPACPCRKYKFIVAYDIYYKSDKPNVLDGGGFANTSSTVQEHLESIIGLFDPTGYTLIDFDQGEEIPLHQYGDEYTWYRVIVDGKEAIIAAVAAHD</sequence>
<gene>
    <name evidence="1" type="ORF">LCGC14_1407000</name>
</gene>
<protein>
    <submittedName>
        <fullName evidence="1">Uncharacterized protein</fullName>
    </submittedName>
</protein>
<comment type="caution">
    <text evidence="1">The sequence shown here is derived from an EMBL/GenBank/DDBJ whole genome shotgun (WGS) entry which is preliminary data.</text>
</comment>
<proteinExistence type="predicted"/>
<evidence type="ECO:0000313" key="1">
    <source>
        <dbReference type="EMBL" id="KKM73786.1"/>
    </source>
</evidence>
<name>A0A0F9KGE1_9ZZZZ</name>
<dbReference type="AlphaFoldDB" id="A0A0F9KGE1"/>